<dbReference type="InterPro" id="IPR032389">
    <property type="entry name" value="GspB_C"/>
</dbReference>
<sequence>MSYILNALKHSESLRTRSDVPHIDTQQEFVELHQQRMEGRHWKGLALLVAGALLASLAAWLLRSPPDELVVPAPVPMAPIAKEAPPPASTAVIDEPASPAEAAPGVSTLQGMAGVRIQVEDEETQAAPLALELPVRAGRVPAAVAAPAQRQVAPPVAVSPPADAVEPPADELGDAQHWKKLPSAIQKQLRDMAFNAHVYSANPSSRFIRVSGRTLHEGDALNAELRLQQITRDGLVFTYRNGRYWLRLN</sequence>
<dbReference type="EMBL" id="FNFD01000001">
    <property type="protein sequence ID" value="SDJ47363.1"/>
    <property type="molecule type" value="Genomic_DNA"/>
</dbReference>
<evidence type="ECO:0000259" key="2">
    <source>
        <dbReference type="Pfam" id="PF16537"/>
    </source>
</evidence>
<keyword evidence="1" id="KW-0812">Transmembrane</keyword>
<organism evidence="3 4">
    <name type="scientific">Pseudomonas indica</name>
    <dbReference type="NCBI Taxonomy" id="137658"/>
    <lineage>
        <taxon>Bacteria</taxon>
        <taxon>Pseudomonadati</taxon>
        <taxon>Pseudomonadota</taxon>
        <taxon>Gammaproteobacteria</taxon>
        <taxon>Pseudomonadales</taxon>
        <taxon>Pseudomonadaceae</taxon>
        <taxon>Pseudomonas</taxon>
    </lineage>
</organism>
<keyword evidence="1" id="KW-0472">Membrane</keyword>
<feature type="domain" description="Type II secretion system protein GspB C-terminal" evidence="2">
    <location>
        <begin position="191"/>
        <end position="246"/>
    </location>
</feature>
<accession>A0A1G8U0U5</accession>
<dbReference type="AlphaFoldDB" id="A0A1G8U0U5"/>
<keyword evidence="1" id="KW-1133">Transmembrane helix</keyword>
<dbReference type="STRING" id="137658.SAMN05216186_101531"/>
<dbReference type="Proteomes" id="UP000198706">
    <property type="component" value="Unassembled WGS sequence"/>
</dbReference>
<name>A0A1G8U0U5_9PSED</name>
<evidence type="ECO:0000256" key="1">
    <source>
        <dbReference type="SAM" id="Phobius"/>
    </source>
</evidence>
<evidence type="ECO:0000313" key="3">
    <source>
        <dbReference type="EMBL" id="SDJ47363.1"/>
    </source>
</evidence>
<keyword evidence="4" id="KW-1185">Reference proteome</keyword>
<dbReference type="Pfam" id="PF16537">
    <property type="entry name" value="T2SSB"/>
    <property type="match status" value="1"/>
</dbReference>
<gene>
    <name evidence="3" type="ORF">SAMN05216186_101531</name>
</gene>
<dbReference type="GO" id="GO:0015627">
    <property type="term" value="C:type II protein secretion system complex"/>
    <property type="evidence" value="ECO:0007669"/>
    <property type="project" value="InterPro"/>
</dbReference>
<dbReference type="RefSeq" id="WP_084333562.1">
    <property type="nucleotide sequence ID" value="NZ_FNFD01000001.1"/>
</dbReference>
<proteinExistence type="predicted"/>
<reference evidence="3 4" key="1">
    <citation type="submission" date="2016-10" db="EMBL/GenBank/DDBJ databases">
        <authorList>
            <person name="de Groot N.N."/>
        </authorList>
    </citation>
    <scope>NUCLEOTIDE SEQUENCE [LARGE SCALE GENOMIC DNA]</scope>
    <source>
        <strain evidence="3 4">JCM 21544</strain>
    </source>
</reference>
<evidence type="ECO:0000313" key="4">
    <source>
        <dbReference type="Proteomes" id="UP000198706"/>
    </source>
</evidence>
<feature type="transmembrane region" description="Helical" evidence="1">
    <location>
        <begin position="44"/>
        <end position="62"/>
    </location>
</feature>
<protein>
    <submittedName>
        <fullName evidence="3">Type II secretion system protein B</fullName>
    </submittedName>
</protein>